<sequence length="210" mass="24643">MNKILMVVTAYKQRQNASNSQAFHLIITGFTSQLKGWWDHFLDDQYRHNIEHTTKVDNNNNPILDARGQPVSDNINTLIYTIVRHFLGDPLTIIERASEVLSHLRYLTLDDFRWYKYVFLSKVLLREDCQNDYWKERFIAGLPKLFSEKVKQKLREMQDSESENEDASPIKNCTSSTCCNKPPEKSLMPLTREERQLLDFADTITDPELK</sequence>
<proteinExistence type="predicted"/>
<dbReference type="Pfam" id="PF24925">
    <property type="entry name" value="DUF7746"/>
    <property type="match status" value="1"/>
</dbReference>
<organism evidence="3 4">
    <name type="scientific">Liquidambar formosana</name>
    <name type="common">Formosan gum</name>
    <dbReference type="NCBI Taxonomy" id="63359"/>
    <lineage>
        <taxon>Eukaryota</taxon>
        <taxon>Viridiplantae</taxon>
        <taxon>Streptophyta</taxon>
        <taxon>Embryophyta</taxon>
        <taxon>Tracheophyta</taxon>
        <taxon>Spermatophyta</taxon>
        <taxon>Magnoliopsida</taxon>
        <taxon>eudicotyledons</taxon>
        <taxon>Gunneridae</taxon>
        <taxon>Pentapetalae</taxon>
        <taxon>Saxifragales</taxon>
        <taxon>Altingiaceae</taxon>
        <taxon>Liquidambar</taxon>
    </lineage>
</organism>
<feature type="region of interest" description="Disordered" evidence="1">
    <location>
        <begin position="156"/>
        <end position="185"/>
    </location>
</feature>
<accession>A0AAP0R7W7</accession>
<dbReference type="InterPro" id="IPR056648">
    <property type="entry name" value="DUF7746"/>
</dbReference>
<dbReference type="Proteomes" id="UP001415857">
    <property type="component" value="Unassembled WGS sequence"/>
</dbReference>
<reference evidence="3 4" key="1">
    <citation type="journal article" date="2024" name="Plant J.">
        <title>Genome sequences and population genomics reveal climatic adaptation and genomic divergence between two closely related sweetgum species.</title>
        <authorList>
            <person name="Xu W.Q."/>
            <person name="Ren C.Q."/>
            <person name="Zhang X.Y."/>
            <person name="Comes H.P."/>
            <person name="Liu X.H."/>
            <person name="Li Y.G."/>
            <person name="Kettle C.J."/>
            <person name="Jalonen R."/>
            <person name="Gaisberger H."/>
            <person name="Ma Y.Z."/>
            <person name="Qiu Y.X."/>
        </authorList>
    </citation>
    <scope>NUCLEOTIDE SEQUENCE [LARGE SCALE GENOMIC DNA]</scope>
    <source>
        <strain evidence="3">Hangzhou</strain>
    </source>
</reference>
<evidence type="ECO:0000313" key="4">
    <source>
        <dbReference type="Proteomes" id="UP001415857"/>
    </source>
</evidence>
<feature type="domain" description="DUF7746" evidence="2">
    <location>
        <begin position="2"/>
        <end position="61"/>
    </location>
</feature>
<comment type="caution">
    <text evidence="3">The sequence shown here is derived from an EMBL/GenBank/DDBJ whole genome shotgun (WGS) entry which is preliminary data.</text>
</comment>
<keyword evidence="4" id="KW-1185">Reference proteome</keyword>
<dbReference type="EMBL" id="JBBPBK010000015">
    <property type="protein sequence ID" value="KAK9268921.1"/>
    <property type="molecule type" value="Genomic_DNA"/>
</dbReference>
<protein>
    <recommendedName>
        <fullName evidence="2">DUF7746 domain-containing protein</fullName>
    </recommendedName>
</protein>
<evidence type="ECO:0000256" key="1">
    <source>
        <dbReference type="SAM" id="MobiDB-lite"/>
    </source>
</evidence>
<dbReference type="PANTHER" id="PTHR33054:SF9">
    <property type="entry name" value="CCHC-TYPE DOMAIN-CONTAINING PROTEIN"/>
    <property type="match status" value="1"/>
</dbReference>
<dbReference type="AlphaFoldDB" id="A0AAP0R7W7"/>
<evidence type="ECO:0000259" key="2">
    <source>
        <dbReference type="Pfam" id="PF24925"/>
    </source>
</evidence>
<name>A0AAP0R7W7_LIQFO</name>
<dbReference type="PANTHER" id="PTHR33054">
    <property type="entry name" value="CCHC-TYPE DOMAIN-CONTAINING PROTEIN"/>
    <property type="match status" value="1"/>
</dbReference>
<gene>
    <name evidence="3" type="ORF">L1049_000686</name>
</gene>
<evidence type="ECO:0000313" key="3">
    <source>
        <dbReference type="EMBL" id="KAK9268921.1"/>
    </source>
</evidence>